<protein>
    <submittedName>
        <fullName evidence="1">Uncharacterized protein</fullName>
    </submittedName>
</protein>
<organism evidence="1 2">
    <name type="scientific">Hibiscus sabdariffa</name>
    <name type="common">roselle</name>
    <dbReference type="NCBI Taxonomy" id="183260"/>
    <lineage>
        <taxon>Eukaryota</taxon>
        <taxon>Viridiplantae</taxon>
        <taxon>Streptophyta</taxon>
        <taxon>Embryophyta</taxon>
        <taxon>Tracheophyta</taxon>
        <taxon>Spermatophyta</taxon>
        <taxon>Magnoliopsida</taxon>
        <taxon>eudicotyledons</taxon>
        <taxon>Gunneridae</taxon>
        <taxon>Pentapetalae</taxon>
        <taxon>rosids</taxon>
        <taxon>malvids</taxon>
        <taxon>Malvales</taxon>
        <taxon>Malvaceae</taxon>
        <taxon>Malvoideae</taxon>
        <taxon>Hibiscus</taxon>
    </lineage>
</organism>
<sequence length="202" mass="23208">MEVAVHEVEDDVFFADLSKQISLLIMDDDNDDPVAAYPSISFQTFSGANYQTPLPRPHLEEQICRRESKGTGVFIPRSLQPTRKHGQRRPTSFNTKPNRHMHYKGSSNVLQCCYIKTVLAGIFINVKSSIYTVRIQAYEVCELELNFFIDYIRFHEILCFFLSKRDCIPHKLQGGNGREKRSALELLDRPAKNIIPYGNLNP</sequence>
<gene>
    <name evidence="1" type="ORF">V6N11_076114</name>
</gene>
<dbReference type="PANTHER" id="PTHR34956:SF2">
    <property type="entry name" value="OS05G0397300 PROTEIN"/>
    <property type="match status" value="1"/>
</dbReference>
<reference evidence="1 2" key="1">
    <citation type="journal article" date="2024" name="G3 (Bethesda)">
        <title>Genome assembly of Hibiscus sabdariffa L. provides insights into metabolisms of medicinal natural products.</title>
        <authorList>
            <person name="Kim T."/>
        </authorList>
    </citation>
    <scope>NUCLEOTIDE SEQUENCE [LARGE SCALE GENOMIC DNA]</scope>
    <source>
        <strain evidence="1">TK-2024</strain>
        <tissue evidence="1">Old leaves</tissue>
    </source>
</reference>
<evidence type="ECO:0000313" key="1">
    <source>
        <dbReference type="EMBL" id="KAK8995857.1"/>
    </source>
</evidence>
<dbReference type="EMBL" id="JBBPBN010000045">
    <property type="protein sequence ID" value="KAK8995857.1"/>
    <property type="molecule type" value="Genomic_DNA"/>
</dbReference>
<comment type="caution">
    <text evidence="1">The sequence shown here is derived from an EMBL/GenBank/DDBJ whole genome shotgun (WGS) entry which is preliminary data.</text>
</comment>
<dbReference type="PANTHER" id="PTHR34956">
    <property type="entry name" value="OS05G0397300 PROTEIN"/>
    <property type="match status" value="1"/>
</dbReference>
<evidence type="ECO:0000313" key="2">
    <source>
        <dbReference type="Proteomes" id="UP001396334"/>
    </source>
</evidence>
<proteinExistence type="predicted"/>
<keyword evidence="2" id="KW-1185">Reference proteome</keyword>
<name>A0ABR2Q596_9ROSI</name>
<accession>A0ABR2Q596</accession>
<dbReference type="Proteomes" id="UP001396334">
    <property type="component" value="Unassembled WGS sequence"/>
</dbReference>